<sequence>MTVKNVLLVLAHPEPRSLNGSLAALAERELTAAGHRVTVSDLYAMKWSAAVDADDFPGHDPSRQLNVMEASRHSWEHSTLPPEVAAEQEKLLAADAVVLQFPLWWFSMPALLKGWVDRVFTYGFGYGTGRAGRRLYGDGTLAGRRAMVAVTIGAGEPSFSARGINGHLPDVLFPLQHGLFHYTGMAALPPFAVFEAAHVDEARFARIAEDYRARLRTLFTTEPIAFRPLAGGDYTRTMELRPGLETPGTSGPALHVRPPAA</sequence>
<dbReference type="Proteomes" id="UP001501303">
    <property type="component" value="Unassembled WGS sequence"/>
</dbReference>
<evidence type="ECO:0000313" key="6">
    <source>
        <dbReference type="Proteomes" id="UP001501303"/>
    </source>
</evidence>
<evidence type="ECO:0000256" key="1">
    <source>
        <dbReference type="ARBA" id="ARBA00006252"/>
    </source>
</evidence>
<keyword evidence="2" id="KW-0560">Oxidoreductase</keyword>
<dbReference type="PANTHER" id="PTHR10204:SF34">
    <property type="entry name" value="NAD(P)H DEHYDROGENASE [QUINONE] 1 ISOFORM 1"/>
    <property type="match status" value="1"/>
</dbReference>
<protein>
    <submittedName>
        <fullName evidence="5">NAD(P)H-dependent oxidoreductase</fullName>
    </submittedName>
</protein>
<dbReference type="InterPro" id="IPR029039">
    <property type="entry name" value="Flavoprotein-like_sf"/>
</dbReference>
<evidence type="ECO:0000313" key="5">
    <source>
        <dbReference type="EMBL" id="GAA1921595.1"/>
    </source>
</evidence>
<name>A0ABN2PGX4_9ACTN</name>
<dbReference type="PANTHER" id="PTHR10204">
    <property type="entry name" value="NAD P H OXIDOREDUCTASE-RELATED"/>
    <property type="match status" value="1"/>
</dbReference>
<organism evidence="5 6">
    <name type="scientific">Streptomyces sodiiphilus</name>
    <dbReference type="NCBI Taxonomy" id="226217"/>
    <lineage>
        <taxon>Bacteria</taxon>
        <taxon>Bacillati</taxon>
        <taxon>Actinomycetota</taxon>
        <taxon>Actinomycetes</taxon>
        <taxon>Kitasatosporales</taxon>
        <taxon>Streptomycetaceae</taxon>
        <taxon>Streptomyces</taxon>
    </lineage>
</organism>
<dbReference type="SUPFAM" id="SSF52218">
    <property type="entry name" value="Flavoproteins"/>
    <property type="match status" value="1"/>
</dbReference>
<dbReference type="InterPro" id="IPR051545">
    <property type="entry name" value="NAD(P)H_dehydrogenase_qn"/>
</dbReference>
<keyword evidence="6" id="KW-1185">Reference proteome</keyword>
<feature type="domain" description="Flavodoxin-like fold" evidence="4">
    <location>
        <begin position="4"/>
        <end position="215"/>
    </location>
</feature>
<evidence type="ECO:0000259" key="4">
    <source>
        <dbReference type="Pfam" id="PF02525"/>
    </source>
</evidence>
<evidence type="ECO:0000256" key="3">
    <source>
        <dbReference type="SAM" id="MobiDB-lite"/>
    </source>
</evidence>
<evidence type="ECO:0000256" key="2">
    <source>
        <dbReference type="ARBA" id="ARBA00023002"/>
    </source>
</evidence>
<dbReference type="EMBL" id="BAAAMJ010000032">
    <property type="protein sequence ID" value="GAA1921595.1"/>
    <property type="molecule type" value="Genomic_DNA"/>
</dbReference>
<reference evidence="5 6" key="1">
    <citation type="journal article" date="2019" name="Int. J. Syst. Evol. Microbiol.">
        <title>The Global Catalogue of Microorganisms (GCM) 10K type strain sequencing project: providing services to taxonomists for standard genome sequencing and annotation.</title>
        <authorList>
            <consortium name="The Broad Institute Genomics Platform"/>
            <consortium name="The Broad Institute Genome Sequencing Center for Infectious Disease"/>
            <person name="Wu L."/>
            <person name="Ma J."/>
        </authorList>
    </citation>
    <scope>NUCLEOTIDE SEQUENCE [LARGE SCALE GENOMIC DNA]</scope>
    <source>
        <strain evidence="5 6">JCM 13581</strain>
    </source>
</reference>
<dbReference type="InterPro" id="IPR003680">
    <property type="entry name" value="Flavodoxin_fold"/>
</dbReference>
<accession>A0ABN2PGX4</accession>
<dbReference type="RefSeq" id="WP_344262999.1">
    <property type="nucleotide sequence ID" value="NZ_BAAAMJ010000032.1"/>
</dbReference>
<dbReference type="Gene3D" id="3.40.50.360">
    <property type="match status" value="1"/>
</dbReference>
<comment type="similarity">
    <text evidence="1">Belongs to the NAD(P)H dehydrogenase (quinone) family.</text>
</comment>
<feature type="region of interest" description="Disordered" evidence="3">
    <location>
        <begin position="242"/>
        <end position="261"/>
    </location>
</feature>
<comment type="caution">
    <text evidence="5">The sequence shown here is derived from an EMBL/GenBank/DDBJ whole genome shotgun (WGS) entry which is preliminary data.</text>
</comment>
<dbReference type="Pfam" id="PF02525">
    <property type="entry name" value="Flavodoxin_2"/>
    <property type="match status" value="1"/>
</dbReference>
<proteinExistence type="inferred from homology"/>
<gene>
    <name evidence="5" type="ORF">GCM10009716_32740</name>
</gene>